<dbReference type="Pfam" id="PF02893">
    <property type="entry name" value="GRAM"/>
    <property type="match status" value="1"/>
</dbReference>
<feature type="compositionally biased region" description="Polar residues" evidence="6">
    <location>
        <begin position="167"/>
        <end position="179"/>
    </location>
</feature>
<dbReference type="PANTHER" id="PTHR23319">
    <property type="entry name" value="GRAM DOMAIN CONTAINING 1B, ISOFORM E"/>
    <property type="match status" value="1"/>
</dbReference>
<keyword evidence="3 7" id="KW-0812">Transmembrane</keyword>
<comment type="similarity">
    <text evidence="2">Belongs to the YSP2 family.</text>
</comment>
<keyword evidence="5 7" id="KW-0472">Membrane</keyword>
<dbReference type="GO" id="GO:0005886">
    <property type="term" value="C:plasma membrane"/>
    <property type="evidence" value="ECO:0007669"/>
    <property type="project" value="TreeGrafter"/>
</dbReference>
<dbReference type="InterPro" id="IPR031968">
    <property type="entry name" value="VASt"/>
</dbReference>
<dbReference type="PROSITE" id="PS51778">
    <property type="entry name" value="VAST"/>
    <property type="match status" value="1"/>
</dbReference>
<feature type="compositionally biased region" description="Basic and acidic residues" evidence="6">
    <location>
        <begin position="879"/>
        <end position="892"/>
    </location>
</feature>
<dbReference type="GO" id="GO:0005739">
    <property type="term" value="C:mitochondrion"/>
    <property type="evidence" value="ECO:0007669"/>
    <property type="project" value="TreeGrafter"/>
</dbReference>
<organism evidence="9 10">
    <name type="scientific">Candida maltosa (strain Xu316)</name>
    <name type="common">Yeast</name>
    <dbReference type="NCBI Taxonomy" id="1245528"/>
    <lineage>
        <taxon>Eukaryota</taxon>
        <taxon>Fungi</taxon>
        <taxon>Dikarya</taxon>
        <taxon>Ascomycota</taxon>
        <taxon>Saccharomycotina</taxon>
        <taxon>Pichiomycetes</taxon>
        <taxon>Debaryomycetaceae</taxon>
        <taxon>Candida/Lodderomyces clade</taxon>
        <taxon>Candida</taxon>
    </lineage>
</organism>
<dbReference type="Pfam" id="PF16016">
    <property type="entry name" value="VASt"/>
    <property type="match status" value="1"/>
</dbReference>
<feature type="compositionally biased region" description="Polar residues" evidence="6">
    <location>
        <begin position="390"/>
        <end position="414"/>
    </location>
</feature>
<feature type="compositionally biased region" description="Polar residues" evidence="6">
    <location>
        <begin position="210"/>
        <end position="220"/>
    </location>
</feature>
<dbReference type="GO" id="GO:0032366">
    <property type="term" value="P:intracellular sterol transport"/>
    <property type="evidence" value="ECO:0007669"/>
    <property type="project" value="TreeGrafter"/>
</dbReference>
<dbReference type="SMART" id="SM00568">
    <property type="entry name" value="GRAM"/>
    <property type="match status" value="1"/>
</dbReference>
<evidence type="ECO:0000256" key="6">
    <source>
        <dbReference type="SAM" id="MobiDB-lite"/>
    </source>
</evidence>
<dbReference type="GO" id="GO:0032541">
    <property type="term" value="C:cortical endoplasmic reticulum"/>
    <property type="evidence" value="ECO:0007669"/>
    <property type="project" value="TreeGrafter"/>
</dbReference>
<evidence type="ECO:0000259" key="8">
    <source>
        <dbReference type="PROSITE" id="PS51778"/>
    </source>
</evidence>
<feature type="region of interest" description="Disordered" evidence="6">
    <location>
        <begin position="856"/>
        <end position="892"/>
    </location>
</feature>
<dbReference type="AlphaFoldDB" id="M3JTE4"/>
<feature type="compositionally biased region" description="Polar residues" evidence="6">
    <location>
        <begin position="329"/>
        <end position="370"/>
    </location>
</feature>
<feature type="region of interest" description="Disordered" evidence="6">
    <location>
        <begin position="145"/>
        <end position="245"/>
    </location>
</feature>
<name>M3JTE4_CANMX</name>
<gene>
    <name evidence="9" type="ORF">G210_4200</name>
</gene>
<reference evidence="9 10" key="1">
    <citation type="submission" date="2013-02" db="EMBL/GenBank/DDBJ databases">
        <title>Genome sequence of Candida maltosa Xu316, a potential industrial strain for xylitol and ethanol production.</title>
        <authorList>
            <person name="Yu J."/>
            <person name="Wang Q."/>
            <person name="Geng X."/>
            <person name="Bao W."/>
            <person name="He P."/>
            <person name="Cai J."/>
        </authorList>
    </citation>
    <scope>NUCLEOTIDE SEQUENCE [LARGE SCALE GENOMIC DNA]</scope>
    <source>
        <strain evidence="10">Xu316</strain>
    </source>
</reference>
<dbReference type="InterPro" id="IPR004182">
    <property type="entry name" value="GRAM"/>
</dbReference>
<evidence type="ECO:0000256" key="7">
    <source>
        <dbReference type="SAM" id="Phobius"/>
    </source>
</evidence>
<protein>
    <recommendedName>
        <fullName evidence="8">VASt domain-containing protein</fullName>
    </recommendedName>
</protein>
<dbReference type="OrthoDB" id="2162691at2759"/>
<keyword evidence="10" id="KW-1185">Reference proteome</keyword>
<dbReference type="PANTHER" id="PTHR23319:SF36">
    <property type="entry name" value="MEMBRANE-ANCHORED LIPID-BINDING PROTEIN LAM4-RELATED"/>
    <property type="match status" value="1"/>
</dbReference>
<dbReference type="GO" id="GO:0140268">
    <property type="term" value="C:endoplasmic reticulum-plasma membrane contact site"/>
    <property type="evidence" value="ECO:0007669"/>
    <property type="project" value="TreeGrafter"/>
</dbReference>
<feature type="region of interest" description="Disordered" evidence="6">
    <location>
        <begin position="1"/>
        <end position="95"/>
    </location>
</feature>
<dbReference type="FunFam" id="2.30.29.30:FF:000008">
    <property type="entry name" value="GRAM domain containing 1B"/>
    <property type="match status" value="1"/>
</dbReference>
<dbReference type="InterPro" id="IPR051482">
    <property type="entry name" value="Cholesterol_transport"/>
</dbReference>
<feature type="transmembrane region" description="Helical" evidence="7">
    <location>
        <begin position="916"/>
        <end position="938"/>
    </location>
</feature>
<comment type="subcellular location">
    <subcellularLocation>
        <location evidence="1">Membrane</location>
        <topology evidence="1">Single-pass membrane protein</topology>
    </subcellularLocation>
</comment>
<evidence type="ECO:0000256" key="1">
    <source>
        <dbReference type="ARBA" id="ARBA00004167"/>
    </source>
</evidence>
<evidence type="ECO:0000256" key="5">
    <source>
        <dbReference type="ARBA" id="ARBA00023136"/>
    </source>
</evidence>
<evidence type="ECO:0000256" key="2">
    <source>
        <dbReference type="ARBA" id="ARBA00006582"/>
    </source>
</evidence>
<dbReference type="Gene3D" id="2.30.29.30">
    <property type="entry name" value="Pleckstrin-homology domain (PH domain)/Phosphotyrosine-binding domain (PTB)"/>
    <property type="match status" value="1"/>
</dbReference>
<dbReference type="eggNOG" id="KOG1032">
    <property type="taxonomic scope" value="Eukaryota"/>
</dbReference>
<comment type="caution">
    <text evidence="9">The sequence shown here is derived from an EMBL/GenBank/DDBJ whole genome shotgun (WGS) entry which is preliminary data.</text>
</comment>
<evidence type="ECO:0000313" key="9">
    <source>
        <dbReference type="EMBL" id="EMG45614.1"/>
    </source>
</evidence>
<dbReference type="Proteomes" id="UP000011777">
    <property type="component" value="Unassembled WGS sequence"/>
</dbReference>
<feature type="domain" description="VASt" evidence="8">
    <location>
        <begin position="688"/>
        <end position="857"/>
    </location>
</feature>
<feature type="region of interest" description="Disordered" evidence="6">
    <location>
        <begin position="585"/>
        <end position="686"/>
    </location>
</feature>
<feature type="compositionally biased region" description="Polar residues" evidence="6">
    <location>
        <begin position="59"/>
        <end position="95"/>
    </location>
</feature>
<feature type="compositionally biased region" description="Basic residues" evidence="6">
    <location>
        <begin position="864"/>
        <end position="877"/>
    </location>
</feature>
<dbReference type="GO" id="GO:0032934">
    <property type="term" value="F:sterol binding"/>
    <property type="evidence" value="ECO:0007669"/>
    <property type="project" value="TreeGrafter"/>
</dbReference>
<dbReference type="CDD" id="cd13220">
    <property type="entry name" value="PH-GRAM_GRAMDC"/>
    <property type="match status" value="1"/>
</dbReference>
<feature type="compositionally biased region" description="Basic and acidic residues" evidence="6">
    <location>
        <begin position="8"/>
        <end position="26"/>
    </location>
</feature>
<dbReference type="GO" id="GO:0120015">
    <property type="term" value="F:sterol transfer activity"/>
    <property type="evidence" value="ECO:0007669"/>
    <property type="project" value="TreeGrafter"/>
</dbReference>
<dbReference type="STRING" id="1245528.M3JTE4"/>
<dbReference type="OMA" id="SFEFRGM"/>
<evidence type="ECO:0000256" key="4">
    <source>
        <dbReference type="ARBA" id="ARBA00022989"/>
    </source>
</evidence>
<dbReference type="EMBL" id="AOGT01002415">
    <property type="protein sequence ID" value="EMG45614.1"/>
    <property type="molecule type" value="Genomic_DNA"/>
</dbReference>
<feature type="region of interest" description="Disordered" evidence="6">
    <location>
        <begin position="329"/>
        <end position="419"/>
    </location>
</feature>
<dbReference type="GO" id="GO:0005789">
    <property type="term" value="C:endoplasmic reticulum membrane"/>
    <property type="evidence" value="ECO:0007669"/>
    <property type="project" value="TreeGrafter"/>
</dbReference>
<evidence type="ECO:0000313" key="10">
    <source>
        <dbReference type="Proteomes" id="UP000011777"/>
    </source>
</evidence>
<proteinExistence type="inferred from homology"/>
<feature type="compositionally biased region" description="Low complexity" evidence="6">
    <location>
        <begin position="182"/>
        <end position="201"/>
    </location>
</feature>
<accession>M3JTE4</accession>
<feature type="compositionally biased region" description="Acidic residues" evidence="6">
    <location>
        <begin position="597"/>
        <end position="625"/>
    </location>
</feature>
<sequence>MKFKKISLKPDDKSSEHSNSTKDSPKSNHRKSLNLFNHHNQHRKNSSGDKSFEFRGMLNSINRSHSQSRVASTPGTQTPITLPSSPTMSRSNSLAKHSGNVLKVHDKDIGMPSSSIAISNEELDEIVSSSPLQPPRIDPAISIDVKDAGSASRTNSGTGFLSVPERQVTNTSQSANSEAHSPAKNSIAESSSSNNATQQPQPQAPPPPKSESNGFLSSLLSAAANKMSSTPPPPQQPTTDEKKKDHNTFASKLDNLLKGVKHEESRGSLIGENVDDDKNQLARTSTEMKSVHSLTQEVQFEPVRESPLNTLGNGDLSLADFDSRIGTAQTTGITSRRPSFRSADSNTKSALNPDTVNSSLPSGNQLQLIGNGSDVKRVQRKSAGFGGSDGRQSSSIGRNSFIDNQSSDDQNRNSIGAVKSRSTIDGEDLELYSDSELENLDNIVDYSKKIKHASKKRNKEFHQVFKKLPSNEKLIDDFSCAVSKDILVQGKMYLTDHFICFNSNILGWVTNLIIPLREVIQIEKKSTAVLFPNGMVIRTLHQKYVFATFLSRDSTFDLITNVWHRVLLENSDIDPKKLQATIERKRKRAISNASRDDDGDDDDDSLDESMDGDLGGSDEDNDDSGVESGNEASLDIDDNDSDEKGTEESEGASPSAGAVTGKDTFKGLPLVGPLTHAPTETGYNKDPSETFITEDTIKAPPGVVFLIIFGSDTSKYIKILKDQKNFDITESSIKGLSKDHKERSYTYIKPLGGAIGPKQTKCVIEDKLVEYQPDKYYEVEQTTQTPDVPSGNSFKVKTKIFLSWAANNETKIYIVTSIEWSGKSWIKGAIEKGTIDGQKESMKTMIATVSSIVAQGGAGGVGKKSSKRKSRSRKGTVSKKPEEVKVETQEPAKPKSINEQVLDLINSLGDLVPIPMISNTIVGCLVLIFGFLLTVTVFNKLTMGHRPQTIEIIPSNLYTSKIQINGEKYLVLPTIEANFNNERLRKQEELSIWNWMNDRSNGRLNLSYHCDSFEKLSNEELKTKYSEQELKEIVRLTKLKLDKLSEKLNDINL</sequence>
<dbReference type="InterPro" id="IPR011993">
    <property type="entry name" value="PH-like_dom_sf"/>
</dbReference>
<dbReference type="HOGENOM" id="CLU_007409_0_0_1"/>
<keyword evidence="4 7" id="KW-1133">Transmembrane helix</keyword>
<evidence type="ECO:0000256" key="3">
    <source>
        <dbReference type="ARBA" id="ARBA00022692"/>
    </source>
</evidence>